<name>A0A831TZP7_GEOME</name>
<evidence type="ECO:0000313" key="1">
    <source>
        <dbReference type="EMBL" id="HEN41189.1"/>
    </source>
</evidence>
<comment type="caution">
    <text evidence="1">The sequence shown here is derived from an EMBL/GenBank/DDBJ whole genome shotgun (WGS) entry which is preliminary data.</text>
</comment>
<reference evidence="1" key="1">
    <citation type="journal article" date="2020" name="mSystems">
        <title>Genome- and Community-Level Interaction Insights into Carbon Utilization and Element Cycling Functions of Hydrothermarchaeota in Hydrothermal Sediment.</title>
        <authorList>
            <person name="Zhou Z."/>
            <person name="Liu Y."/>
            <person name="Xu W."/>
            <person name="Pan J."/>
            <person name="Luo Z.H."/>
            <person name="Li M."/>
        </authorList>
    </citation>
    <scope>NUCLEOTIDE SEQUENCE [LARGE SCALE GENOMIC DNA]</scope>
    <source>
        <strain evidence="1">SpSt-349</strain>
    </source>
</reference>
<dbReference type="EMBL" id="DSOV01000007">
    <property type="protein sequence ID" value="HEN41189.1"/>
    <property type="molecule type" value="Genomic_DNA"/>
</dbReference>
<accession>A0A831TZP7</accession>
<proteinExistence type="predicted"/>
<sequence length="66" mass="7138">MGYKVKTFGMEIRPLKTMQELSALDAMVNSFVAGSGVKRIISVSDAPTTDDKGETIGLVRVVAYED</sequence>
<protein>
    <submittedName>
        <fullName evidence="1">Uncharacterized protein</fullName>
    </submittedName>
</protein>
<gene>
    <name evidence="1" type="ORF">ENQ87_02250</name>
</gene>
<dbReference type="AlphaFoldDB" id="A0A831TZP7"/>
<organism evidence="1">
    <name type="scientific">Geobacter metallireducens</name>
    <dbReference type="NCBI Taxonomy" id="28232"/>
    <lineage>
        <taxon>Bacteria</taxon>
        <taxon>Pseudomonadati</taxon>
        <taxon>Thermodesulfobacteriota</taxon>
        <taxon>Desulfuromonadia</taxon>
        <taxon>Geobacterales</taxon>
        <taxon>Geobacteraceae</taxon>
        <taxon>Geobacter</taxon>
    </lineage>
</organism>